<dbReference type="EMBL" id="JADKPV010000002">
    <property type="protein sequence ID" value="MBF4501148.1"/>
    <property type="molecule type" value="Genomic_DNA"/>
</dbReference>
<comment type="caution">
    <text evidence="2">The sequence shown here is derived from an EMBL/GenBank/DDBJ whole genome shotgun (WGS) entry which is preliminary data.</text>
</comment>
<sequence length="262" mass="29628">MKSNVTKKLLLLLLTLLTIGLTFYACSLKEDETSEEHSNGEVVNNVKQDEKKVNEEKEVVEADEEPYFLDTVEVDSNGYPLVDKGLPEEPTVIDGVLIASKVFPLPKTYNPGESKEARAAFEQMATDAKKEGISLHAFSTFRSYDYQVDLYDRYVKRDGQEAADTYSARPGYSEHQTGLAFDIGAVGEEGHYARNSFATTKAGVWVRDNAHHYGFIMRYPEGKEHITGYMYESWHFRYVGEGIATEIYKRGITLEQYLGLSE</sequence>
<evidence type="ECO:0000313" key="3">
    <source>
        <dbReference type="Proteomes" id="UP000622653"/>
    </source>
</evidence>
<keyword evidence="3" id="KW-1185">Reference proteome</keyword>
<evidence type="ECO:0000313" key="2">
    <source>
        <dbReference type="EMBL" id="MBF4501148.1"/>
    </source>
</evidence>
<dbReference type="Proteomes" id="UP000622653">
    <property type="component" value="Unassembled WGS sequence"/>
</dbReference>
<dbReference type="InterPro" id="IPR052179">
    <property type="entry name" value="DD-CPase-like"/>
</dbReference>
<organism evidence="2 3">
    <name type="scientific">Savagea serpentis</name>
    <dbReference type="NCBI Taxonomy" id="2785297"/>
    <lineage>
        <taxon>Bacteria</taxon>
        <taxon>Bacillati</taxon>
        <taxon>Bacillota</taxon>
        <taxon>Bacilli</taxon>
        <taxon>Bacillales</taxon>
        <taxon>Caryophanaceae</taxon>
        <taxon>Savagea</taxon>
    </lineage>
</organism>
<accession>A0A8J7KHJ6</accession>
<dbReference type="GO" id="GO:0006508">
    <property type="term" value="P:proteolysis"/>
    <property type="evidence" value="ECO:0007669"/>
    <property type="project" value="InterPro"/>
</dbReference>
<dbReference type="PROSITE" id="PS51257">
    <property type="entry name" value="PROKAR_LIPOPROTEIN"/>
    <property type="match status" value="1"/>
</dbReference>
<dbReference type="Pfam" id="PF02557">
    <property type="entry name" value="VanY"/>
    <property type="match status" value="1"/>
</dbReference>
<dbReference type="InterPro" id="IPR058193">
    <property type="entry name" value="VanY/YodJ_core_dom"/>
</dbReference>
<dbReference type="PANTHER" id="PTHR34385:SF1">
    <property type="entry name" value="PEPTIDOGLYCAN L-ALANYL-D-GLUTAMATE ENDOPEPTIDASE CWLK"/>
    <property type="match status" value="1"/>
</dbReference>
<dbReference type="InterPro" id="IPR003709">
    <property type="entry name" value="VanY-like_core_dom"/>
</dbReference>
<dbReference type="InterPro" id="IPR009045">
    <property type="entry name" value="Zn_M74/Hedgehog-like"/>
</dbReference>
<reference evidence="2" key="1">
    <citation type="submission" date="2020-11" db="EMBL/GenBank/DDBJ databases">
        <title>Multidrug resistant novel bacterium Savagea serpentis sp. nov., isolated from the scats of a vine snake (Ahaetulla nasuta).</title>
        <authorList>
            <person name="Venkata Ramana V."/>
            <person name="Vikas Patil S."/>
            <person name="Yogita Lugani V."/>
        </authorList>
    </citation>
    <scope>NUCLEOTIDE SEQUENCE</scope>
    <source>
        <strain evidence="2">SN6</strain>
    </source>
</reference>
<dbReference type="CDD" id="cd14852">
    <property type="entry name" value="LD-carboxypeptidase"/>
    <property type="match status" value="1"/>
</dbReference>
<dbReference type="PANTHER" id="PTHR34385">
    <property type="entry name" value="D-ALANYL-D-ALANINE CARBOXYPEPTIDASE"/>
    <property type="match status" value="1"/>
</dbReference>
<dbReference type="Gene3D" id="3.30.1380.10">
    <property type="match status" value="1"/>
</dbReference>
<protein>
    <submittedName>
        <fullName evidence="2">M15 family metallopeptidase</fullName>
    </submittedName>
</protein>
<dbReference type="SUPFAM" id="SSF55166">
    <property type="entry name" value="Hedgehog/DD-peptidase"/>
    <property type="match status" value="1"/>
</dbReference>
<gene>
    <name evidence="2" type="ORF">IRY55_07190</name>
</gene>
<proteinExistence type="predicted"/>
<dbReference type="GO" id="GO:0008233">
    <property type="term" value="F:peptidase activity"/>
    <property type="evidence" value="ECO:0007669"/>
    <property type="project" value="InterPro"/>
</dbReference>
<feature type="domain" description="D-alanyl-D-alanine carboxypeptidase-like core" evidence="1">
    <location>
        <begin position="114"/>
        <end position="240"/>
    </location>
</feature>
<name>A0A8J7KHJ6_9BACL</name>
<evidence type="ECO:0000259" key="1">
    <source>
        <dbReference type="Pfam" id="PF02557"/>
    </source>
</evidence>
<dbReference type="AlphaFoldDB" id="A0A8J7KHJ6"/>